<dbReference type="Proteomes" id="UP000789525">
    <property type="component" value="Unassembled WGS sequence"/>
</dbReference>
<organism evidence="1 2">
    <name type="scientific">Acaulospora colombiana</name>
    <dbReference type="NCBI Taxonomy" id="27376"/>
    <lineage>
        <taxon>Eukaryota</taxon>
        <taxon>Fungi</taxon>
        <taxon>Fungi incertae sedis</taxon>
        <taxon>Mucoromycota</taxon>
        <taxon>Glomeromycotina</taxon>
        <taxon>Glomeromycetes</taxon>
        <taxon>Diversisporales</taxon>
        <taxon>Acaulosporaceae</taxon>
        <taxon>Acaulospora</taxon>
    </lineage>
</organism>
<proteinExistence type="predicted"/>
<protein>
    <submittedName>
        <fullName evidence="1">1510_t:CDS:1</fullName>
    </submittedName>
</protein>
<name>A0ACA9QXL1_9GLOM</name>
<sequence length="51" mass="5877">PPQIIIQAPINNHQFLATTTITTFSNFIDVESNIFQYSVTNNFNSWASFWP</sequence>
<feature type="non-terminal residue" evidence="1">
    <location>
        <position position="51"/>
    </location>
</feature>
<accession>A0ACA9QXL1</accession>
<reference evidence="1" key="1">
    <citation type="submission" date="2021-06" db="EMBL/GenBank/DDBJ databases">
        <authorList>
            <person name="Kallberg Y."/>
            <person name="Tangrot J."/>
            <person name="Rosling A."/>
        </authorList>
    </citation>
    <scope>NUCLEOTIDE SEQUENCE</scope>
    <source>
        <strain evidence="1">CL356</strain>
    </source>
</reference>
<evidence type="ECO:0000313" key="2">
    <source>
        <dbReference type="Proteomes" id="UP000789525"/>
    </source>
</evidence>
<comment type="caution">
    <text evidence="1">The sequence shown here is derived from an EMBL/GenBank/DDBJ whole genome shotgun (WGS) entry which is preliminary data.</text>
</comment>
<dbReference type="EMBL" id="CAJVPT010063194">
    <property type="protein sequence ID" value="CAG8768211.1"/>
    <property type="molecule type" value="Genomic_DNA"/>
</dbReference>
<evidence type="ECO:0000313" key="1">
    <source>
        <dbReference type="EMBL" id="CAG8768211.1"/>
    </source>
</evidence>
<feature type="non-terminal residue" evidence="1">
    <location>
        <position position="1"/>
    </location>
</feature>
<gene>
    <name evidence="1" type="ORF">ACOLOM_LOCUS13598</name>
</gene>
<keyword evidence="2" id="KW-1185">Reference proteome</keyword>